<accession>A0ABD5UXR0</accession>
<protein>
    <submittedName>
        <fullName evidence="3">Universal stress protein</fullName>
    </submittedName>
</protein>
<reference evidence="3 4" key="1">
    <citation type="journal article" date="2019" name="Int. J. Syst. Evol. Microbiol.">
        <title>The Global Catalogue of Microorganisms (GCM) 10K type strain sequencing project: providing services to taxonomists for standard genome sequencing and annotation.</title>
        <authorList>
            <consortium name="The Broad Institute Genomics Platform"/>
            <consortium name="The Broad Institute Genome Sequencing Center for Infectious Disease"/>
            <person name="Wu L."/>
            <person name="Ma J."/>
        </authorList>
    </citation>
    <scope>NUCLEOTIDE SEQUENCE [LARGE SCALE GENOMIC DNA]</scope>
    <source>
        <strain evidence="3 4">SKJ47</strain>
    </source>
</reference>
<keyword evidence="4" id="KW-1185">Reference proteome</keyword>
<comment type="caution">
    <text evidence="3">The sequence shown here is derived from an EMBL/GenBank/DDBJ whole genome shotgun (WGS) entry which is preliminary data.</text>
</comment>
<evidence type="ECO:0000256" key="1">
    <source>
        <dbReference type="ARBA" id="ARBA00008791"/>
    </source>
</evidence>
<comment type="similarity">
    <text evidence="1">Belongs to the universal stress protein A family.</text>
</comment>
<dbReference type="CDD" id="cd00293">
    <property type="entry name" value="USP-like"/>
    <property type="match status" value="1"/>
</dbReference>
<dbReference type="PANTHER" id="PTHR46268:SF6">
    <property type="entry name" value="UNIVERSAL STRESS PROTEIN UP12"/>
    <property type="match status" value="1"/>
</dbReference>
<dbReference type="InterPro" id="IPR014729">
    <property type="entry name" value="Rossmann-like_a/b/a_fold"/>
</dbReference>
<dbReference type="EMBL" id="JBHSXL010000009">
    <property type="protein sequence ID" value="MFC6892927.1"/>
    <property type="molecule type" value="Genomic_DNA"/>
</dbReference>
<evidence type="ECO:0000313" key="3">
    <source>
        <dbReference type="EMBL" id="MFC6892927.1"/>
    </source>
</evidence>
<dbReference type="AlphaFoldDB" id="A0ABD5UXR0"/>
<sequence length="141" mass="15184">MIVVAAVDRSEQASEVVTEGEFLATALDVPLHVVHVLSNSKFRKMEQTSYEETGQPAPMDEVKQFASQHAADVATDVADEYTPVGLVGEASQMVTEYAERNDARYVVVGGRKRSPTGKALFGSVAQSILLNADCPVVSTIR</sequence>
<dbReference type="PANTHER" id="PTHR46268">
    <property type="entry name" value="STRESS RESPONSE PROTEIN NHAX"/>
    <property type="match status" value="1"/>
</dbReference>
<evidence type="ECO:0000313" key="4">
    <source>
        <dbReference type="Proteomes" id="UP001596296"/>
    </source>
</evidence>
<dbReference type="SUPFAM" id="SSF52402">
    <property type="entry name" value="Adenine nucleotide alpha hydrolases-like"/>
    <property type="match status" value="1"/>
</dbReference>
<name>A0ABD5UXR0_9EURY</name>
<dbReference type="RefSeq" id="WP_379743985.1">
    <property type="nucleotide sequence ID" value="NZ_JBHSVN010000001.1"/>
</dbReference>
<feature type="domain" description="UspA" evidence="2">
    <location>
        <begin position="2"/>
        <end position="137"/>
    </location>
</feature>
<proteinExistence type="inferred from homology"/>
<dbReference type="Pfam" id="PF00582">
    <property type="entry name" value="Usp"/>
    <property type="match status" value="1"/>
</dbReference>
<dbReference type="InterPro" id="IPR006016">
    <property type="entry name" value="UspA"/>
</dbReference>
<evidence type="ECO:0000259" key="2">
    <source>
        <dbReference type="Pfam" id="PF00582"/>
    </source>
</evidence>
<gene>
    <name evidence="3" type="ORF">ACFQE9_09965</name>
</gene>
<dbReference type="Gene3D" id="3.40.50.620">
    <property type="entry name" value="HUPs"/>
    <property type="match status" value="1"/>
</dbReference>
<organism evidence="3 4">
    <name type="scientific">Halopenitus salinus</name>
    <dbReference type="NCBI Taxonomy" id="1198295"/>
    <lineage>
        <taxon>Archaea</taxon>
        <taxon>Methanobacteriati</taxon>
        <taxon>Methanobacteriota</taxon>
        <taxon>Stenosarchaea group</taxon>
        <taxon>Halobacteria</taxon>
        <taxon>Halobacteriales</taxon>
        <taxon>Haloferacaceae</taxon>
        <taxon>Halopenitus</taxon>
    </lineage>
</organism>
<dbReference type="Proteomes" id="UP001596296">
    <property type="component" value="Unassembled WGS sequence"/>
</dbReference>